<evidence type="ECO:0000313" key="3">
    <source>
        <dbReference type="EMBL" id="OAD02127.1"/>
    </source>
</evidence>
<organism evidence="3 4">
    <name type="scientific">Mucor lusitanicus CBS 277.49</name>
    <dbReference type="NCBI Taxonomy" id="747725"/>
    <lineage>
        <taxon>Eukaryota</taxon>
        <taxon>Fungi</taxon>
        <taxon>Fungi incertae sedis</taxon>
        <taxon>Mucoromycota</taxon>
        <taxon>Mucoromycotina</taxon>
        <taxon>Mucoromycetes</taxon>
        <taxon>Mucorales</taxon>
        <taxon>Mucorineae</taxon>
        <taxon>Mucoraceae</taxon>
        <taxon>Mucor</taxon>
    </lineage>
</organism>
<feature type="region of interest" description="Disordered" evidence="1">
    <location>
        <begin position="228"/>
        <end position="266"/>
    </location>
</feature>
<evidence type="ECO:0000256" key="1">
    <source>
        <dbReference type="SAM" id="MobiDB-lite"/>
    </source>
</evidence>
<dbReference type="EMBL" id="AMYB01000005">
    <property type="protein sequence ID" value="OAD02127.1"/>
    <property type="molecule type" value="Genomic_DNA"/>
</dbReference>
<accession>A0A168K8Z7</accession>
<feature type="compositionally biased region" description="Acidic residues" evidence="1">
    <location>
        <begin position="250"/>
        <end position="266"/>
    </location>
</feature>
<reference evidence="3 4" key="1">
    <citation type="submission" date="2015-06" db="EMBL/GenBank/DDBJ databases">
        <title>Expansion of signal transduction pathways in fungi by whole-genome duplication.</title>
        <authorList>
            <consortium name="DOE Joint Genome Institute"/>
            <person name="Corrochano L.M."/>
            <person name="Kuo A."/>
            <person name="Marcet-Houben M."/>
            <person name="Polaino S."/>
            <person name="Salamov A."/>
            <person name="Villalobos J.M."/>
            <person name="Alvarez M.I."/>
            <person name="Avalos J."/>
            <person name="Benito E.P."/>
            <person name="Benoit I."/>
            <person name="Burger G."/>
            <person name="Camino L.P."/>
            <person name="Canovas D."/>
            <person name="Cerda-Olmedo E."/>
            <person name="Cheng J.-F."/>
            <person name="Dominguez A."/>
            <person name="Elias M."/>
            <person name="Eslava A.P."/>
            <person name="Glaser F."/>
            <person name="Grimwood J."/>
            <person name="Gutierrez G."/>
            <person name="Heitman J."/>
            <person name="Henrissat B."/>
            <person name="Iturriaga E.A."/>
            <person name="Lang B.F."/>
            <person name="Lavin J.L."/>
            <person name="Lee S."/>
            <person name="Li W."/>
            <person name="Lindquist E."/>
            <person name="Lopez-Garcia S."/>
            <person name="Luque E.M."/>
            <person name="Marcos A.T."/>
            <person name="Martin J."/>
            <person name="Mccluskey K."/>
            <person name="Medina H.R."/>
            <person name="Miralles-Duran A."/>
            <person name="Miyazaki A."/>
            <person name="Munoz-Torres E."/>
            <person name="Oguiza J.A."/>
            <person name="Ohm R."/>
            <person name="Olmedo M."/>
            <person name="Orejas M."/>
            <person name="Ortiz-Castellanos L."/>
            <person name="Pisabarro A.G."/>
            <person name="Rodriguez-Romero J."/>
            <person name="Ruiz-Herrera J."/>
            <person name="Ruiz-Vazquez R."/>
            <person name="Sanz C."/>
            <person name="Schackwitz W."/>
            <person name="Schmutz J."/>
            <person name="Shahriari M."/>
            <person name="Shelest E."/>
            <person name="Silva-Franco F."/>
            <person name="Soanes D."/>
            <person name="Syed K."/>
            <person name="Tagua V.G."/>
            <person name="Talbot N.J."/>
            <person name="Thon M."/>
            <person name="De Vries R.P."/>
            <person name="Wiebenga A."/>
            <person name="Yadav J.S."/>
            <person name="Braun E.L."/>
            <person name="Baker S."/>
            <person name="Garre V."/>
            <person name="Horwitz B."/>
            <person name="Torres-Martinez S."/>
            <person name="Idnurm A."/>
            <person name="Herrera-Estrella A."/>
            <person name="Gabaldon T."/>
            <person name="Grigoriev I.V."/>
        </authorList>
    </citation>
    <scope>NUCLEOTIDE SEQUENCE [LARGE SCALE GENOMIC DNA]</scope>
    <source>
        <strain evidence="3 4">CBS 277.49</strain>
    </source>
</reference>
<dbReference type="Proteomes" id="UP000077051">
    <property type="component" value="Unassembled WGS sequence"/>
</dbReference>
<proteinExistence type="predicted"/>
<sequence>MSKALVSLMVNLLRICSLQATGHQAVYGLSLCVSTLVNLIVTGECSTGSHPGHLDFSQIDLNGRGIIGQDAQQTISVLAPITQDVLQLFSSNGFYKIACAVVGQKNLDRHTAEYSILERLSSQLREDDHAQFVCGPWVNDACKRFFTNFSNMWSPNSCFGDLRVVMELLLRQEKEQGQEKTPASKHHTMIKLFEALVAKAPKKHAIDFFCNKLFAAFAPPTAVSVSSAAEPTSDAAEPTPDATEPIPNAADDDSDQEEDEDEDEDDELLLLESPDLPAKDIRALVSVACNLRQSSEHPDMITADHVKDKLYHDKQETIPRAAMELTARLITAVRCITPRKDQPFSFATWFSTGLIRTT</sequence>
<protein>
    <submittedName>
        <fullName evidence="3">Uncharacterized protein</fullName>
    </submittedName>
</protein>
<keyword evidence="2" id="KW-0732">Signal</keyword>
<gene>
    <name evidence="3" type="ORF">MUCCIDRAFT_111488</name>
</gene>
<name>A0A168K8Z7_MUCCL</name>
<feature type="signal peptide" evidence="2">
    <location>
        <begin position="1"/>
        <end position="20"/>
    </location>
</feature>
<keyword evidence="4" id="KW-1185">Reference proteome</keyword>
<comment type="caution">
    <text evidence="3">The sequence shown here is derived from an EMBL/GenBank/DDBJ whole genome shotgun (WGS) entry which is preliminary data.</text>
</comment>
<feature type="chain" id="PRO_5007898363" evidence="2">
    <location>
        <begin position="21"/>
        <end position="358"/>
    </location>
</feature>
<dbReference type="AlphaFoldDB" id="A0A168K8Z7"/>
<dbReference type="VEuPathDB" id="FungiDB:MUCCIDRAFT_111488"/>
<evidence type="ECO:0000313" key="4">
    <source>
        <dbReference type="Proteomes" id="UP000077051"/>
    </source>
</evidence>
<evidence type="ECO:0000256" key="2">
    <source>
        <dbReference type="SAM" id="SignalP"/>
    </source>
</evidence>